<comment type="caution">
    <text evidence="1">The sequence shown here is derived from an EMBL/GenBank/DDBJ whole genome shotgun (WGS) entry which is preliminary data.</text>
</comment>
<reference evidence="1" key="1">
    <citation type="submission" date="2020-01" db="EMBL/GenBank/DDBJ databases">
        <title>Development of genomics and gene disruption for Polysphondylium violaceum indicates a role for the polyketide synthase stlB in stalk morphogenesis.</title>
        <authorList>
            <person name="Narita B."/>
            <person name="Kawabe Y."/>
            <person name="Kin K."/>
            <person name="Saito T."/>
            <person name="Gibbs R."/>
            <person name="Kuspa A."/>
            <person name="Muzny D."/>
            <person name="Queller D."/>
            <person name="Richards S."/>
            <person name="Strassman J."/>
            <person name="Sucgang R."/>
            <person name="Worley K."/>
            <person name="Schaap P."/>
        </authorList>
    </citation>
    <scope>NUCLEOTIDE SEQUENCE</scope>
    <source>
        <strain evidence="1">QSvi11</strain>
    </source>
</reference>
<proteinExistence type="predicted"/>
<gene>
    <name evidence="1" type="ORF">CYY_007839</name>
</gene>
<evidence type="ECO:0000313" key="2">
    <source>
        <dbReference type="Proteomes" id="UP000695562"/>
    </source>
</evidence>
<dbReference type="EMBL" id="AJWJ01000441">
    <property type="protein sequence ID" value="KAF2070835.1"/>
    <property type="molecule type" value="Genomic_DNA"/>
</dbReference>
<keyword evidence="2" id="KW-1185">Reference proteome</keyword>
<accession>A0A8J4PQ91</accession>
<evidence type="ECO:0000313" key="1">
    <source>
        <dbReference type="EMBL" id="KAF2070835.1"/>
    </source>
</evidence>
<dbReference type="AlphaFoldDB" id="A0A8J4PQ91"/>
<organism evidence="1 2">
    <name type="scientific">Polysphondylium violaceum</name>
    <dbReference type="NCBI Taxonomy" id="133409"/>
    <lineage>
        <taxon>Eukaryota</taxon>
        <taxon>Amoebozoa</taxon>
        <taxon>Evosea</taxon>
        <taxon>Eumycetozoa</taxon>
        <taxon>Dictyostelia</taxon>
        <taxon>Dictyosteliales</taxon>
        <taxon>Dictyosteliaceae</taxon>
        <taxon>Polysphondylium</taxon>
    </lineage>
</organism>
<protein>
    <submittedName>
        <fullName evidence="1">Uncharacterized protein</fullName>
    </submittedName>
</protein>
<dbReference type="Proteomes" id="UP000695562">
    <property type="component" value="Unassembled WGS sequence"/>
</dbReference>
<dbReference type="OrthoDB" id="16531at2759"/>
<name>A0A8J4PQ91_9MYCE</name>
<sequence length="308" mass="35472">MIKVCKASFFQGAQHLNAAKVFQPASLVLHGNKYLESLSQNSKSHESDVARKSLESMNIKVNDDNKFVSAKDWVQELHDNGMGSLILSRSKQRTKTIKDNEVIVNNLENFLQRPELDFVIVSSKKDSDSHQAWTFTQKENEKNQDLILTPEAKEIATSQALHDYLVWRDIALGDIRERIREAVERMRDFSILHIKNLDLSQSEQSNYLNNLAEAEKFIHMNVMLTTKREMDKLFDFLQLPREYTSSSQARVALQILNAAMCAWIFDYPTKGGLSNKQLNEDYKRLSNELYESVLDSITCSTNYINKEL</sequence>